<dbReference type="SUPFAM" id="SSF55031">
    <property type="entry name" value="Bacterial exopeptidase dimerisation domain"/>
    <property type="match status" value="1"/>
</dbReference>
<dbReference type="InterPro" id="IPR047177">
    <property type="entry name" value="Pept_M20A"/>
</dbReference>
<proteinExistence type="inferred from homology"/>
<gene>
    <name evidence="8" type="ORF">Y88_1075</name>
</gene>
<evidence type="ECO:0000256" key="6">
    <source>
        <dbReference type="SAM" id="SignalP"/>
    </source>
</evidence>
<accession>F1Z8L3</accession>
<dbReference type="PANTHER" id="PTHR45962">
    <property type="entry name" value="N-FATTY-ACYL-AMINO ACID SYNTHASE/HYDROLASE PM20D1"/>
    <property type="match status" value="1"/>
</dbReference>
<evidence type="ECO:0000256" key="4">
    <source>
        <dbReference type="ARBA" id="ARBA00022801"/>
    </source>
</evidence>
<reference evidence="8 9" key="1">
    <citation type="journal article" date="2012" name="J. Bacteriol.">
        <title>Draft Genome Sequence of Novosphingobium nitrogenifigens Y88T.</title>
        <authorList>
            <person name="Strabala T.J."/>
            <person name="Macdonald L."/>
            <person name="Liu V."/>
            <person name="Smit A.M."/>
        </authorList>
    </citation>
    <scope>NUCLEOTIDE SEQUENCE [LARGE SCALE GENOMIC DNA]</scope>
    <source>
        <strain evidence="8 9">DSM 19370</strain>
    </source>
</reference>
<dbReference type="OrthoDB" id="9809784at2"/>
<name>F1Z8L3_9SPHN</name>
<protein>
    <recommendedName>
        <fullName evidence="7">Peptidase M20 dimerisation domain-containing protein</fullName>
    </recommendedName>
</protein>
<dbReference type="Gene3D" id="3.40.630.10">
    <property type="entry name" value="Zn peptidases"/>
    <property type="match status" value="1"/>
</dbReference>
<dbReference type="InterPro" id="IPR036264">
    <property type="entry name" value="Bact_exopeptidase_dim_dom"/>
</dbReference>
<dbReference type="Gene3D" id="3.30.70.360">
    <property type="match status" value="1"/>
</dbReference>
<dbReference type="InterPro" id="IPR011650">
    <property type="entry name" value="Peptidase_M20_dimer"/>
</dbReference>
<evidence type="ECO:0000259" key="7">
    <source>
        <dbReference type="Pfam" id="PF07687"/>
    </source>
</evidence>
<keyword evidence="6" id="KW-0732">Signal</keyword>
<dbReference type="Pfam" id="PF01546">
    <property type="entry name" value="Peptidase_M20"/>
    <property type="match status" value="1"/>
</dbReference>
<dbReference type="GO" id="GO:0008233">
    <property type="term" value="F:peptidase activity"/>
    <property type="evidence" value="ECO:0007669"/>
    <property type="project" value="UniProtKB-KW"/>
</dbReference>
<keyword evidence="5" id="KW-0862">Zinc</keyword>
<dbReference type="InterPro" id="IPR002933">
    <property type="entry name" value="Peptidase_M20"/>
</dbReference>
<dbReference type="RefSeq" id="WP_008065736.1">
    <property type="nucleotide sequence ID" value="NZ_AQWK01000001.1"/>
</dbReference>
<keyword evidence="3" id="KW-0479">Metal-binding</keyword>
<dbReference type="InParanoid" id="F1Z8L3"/>
<dbReference type="NCBIfam" id="NF006596">
    <property type="entry name" value="PRK09133.1"/>
    <property type="match status" value="1"/>
</dbReference>
<organism evidence="8 9">
    <name type="scientific">Novosphingobium nitrogenifigens DSM 19370</name>
    <dbReference type="NCBI Taxonomy" id="983920"/>
    <lineage>
        <taxon>Bacteria</taxon>
        <taxon>Pseudomonadati</taxon>
        <taxon>Pseudomonadota</taxon>
        <taxon>Alphaproteobacteria</taxon>
        <taxon>Sphingomonadales</taxon>
        <taxon>Sphingomonadaceae</taxon>
        <taxon>Novosphingobium</taxon>
    </lineage>
</organism>
<dbReference type="PANTHER" id="PTHR45962:SF1">
    <property type="entry name" value="N-FATTY-ACYL-AMINO ACID SYNTHASE_HYDROLASE PM20D1"/>
    <property type="match status" value="1"/>
</dbReference>
<dbReference type="SUPFAM" id="SSF53187">
    <property type="entry name" value="Zn-dependent exopeptidases"/>
    <property type="match status" value="1"/>
</dbReference>
<evidence type="ECO:0000256" key="5">
    <source>
        <dbReference type="ARBA" id="ARBA00022833"/>
    </source>
</evidence>
<dbReference type="Gene3D" id="1.10.150.900">
    <property type="match status" value="1"/>
</dbReference>
<keyword evidence="4" id="KW-0378">Hydrolase</keyword>
<dbReference type="HOGENOM" id="CLU_021802_11_2_5"/>
<dbReference type="Pfam" id="PF07687">
    <property type="entry name" value="M20_dimer"/>
    <property type="match status" value="1"/>
</dbReference>
<dbReference type="EMBL" id="AEWJ01000037">
    <property type="protein sequence ID" value="EGD59013.1"/>
    <property type="molecule type" value="Genomic_DNA"/>
</dbReference>
<feature type="signal peptide" evidence="6">
    <location>
        <begin position="1"/>
        <end position="30"/>
    </location>
</feature>
<keyword evidence="2" id="KW-0645">Protease</keyword>
<feature type="chain" id="PRO_5003277621" description="Peptidase M20 dimerisation domain-containing protein" evidence="6">
    <location>
        <begin position="31"/>
        <end position="478"/>
    </location>
</feature>
<dbReference type="eggNOG" id="COG0624">
    <property type="taxonomic scope" value="Bacteria"/>
</dbReference>
<dbReference type="AlphaFoldDB" id="F1Z8L3"/>
<evidence type="ECO:0000256" key="3">
    <source>
        <dbReference type="ARBA" id="ARBA00022723"/>
    </source>
</evidence>
<dbReference type="GO" id="GO:0006508">
    <property type="term" value="P:proteolysis"/>
    <property type="evidence" value="ECO:0007669"/>
    <property type="project" value="UniProtKB-KW"/>
</dbReference>
<evidence type="ECO:0000256" key="2">
    <source>
        <dbReference type="ARBA" id="ARBA00022670"/>
    </source>
</evidence>
<dbReference type="GO" id="GO:0046872">
    <property type="term" value="F:metal ion binding"/>
    <property type="evidence" value="ECO:0007669"/>
    <property type="project" value="UniProtKB-KW"/>
</dbReference>
<evidence type="ECO:0000313" key="9">
    <source>
        <dbReference type="Proteomes" id="UP000004728"/>
    </source>
</evidence>
<evidence type="ECO:0000313" key="8">
    <source>
        <dbReference type="EMBL" id="EGD59013.1"/>
    </source>
</evidence>
<sequence>MTKTSVAHRALAGTTFAALVAASFSVPALAAAPVAAPTTAEATEALDLAMKAIAIRSVRGEGNRAADVAALFRDRLVAGGWAPSDVVITPMHDTAMLVATWVGTDPKLKPLVLSGHMDVVEAKRADWQRDPFGPVVEDGVLYGRGATDMKFDGSMLLSSLVDLRRHGYRPRRTIVLAFSGDEETVMATSAVLADKLKGAEAVINADGGGGTFADGTDKPLYWMWDGAEKSYADYKLEVTNPGGHSSEPRPDNAIVQLAEAVIKVGKYQFPPEQNAITKAWFTRAAAFEADPAKAAAMRAFAANPADAKALAVLRAEPSMVGKTGTTCVPTMLSGGHALNALPQRADANVNCRIFPGHSRAEIAAQLEKVIGSPVVKVSDVTEGSIDSPASPMRADVVGALEKAIHAAWGSAVTVIPSQASGASDSMFYRSIGVPAYNASPVFTRSDESFSHGLNERVRTVNVKPALTYYFNLIPDLTR</sequence>
<dbReference type="Proteomes" id="UP000004728">
    <property type="component" value="Unassembled WGS sequence"/>
</dbReference>
<feature type="domain" description="Peptidase M20 dimerisation" evidence="7">
    <location>
        <begin position="227"/>
        <end position="372"/>
    </location>
</feature>
<dbReference type="STRING" id="983920.Y88_1075"/>
<comment type="similarity">
    <text evidence="1">Belongs to the peptidase M20A family.</text>
</comment>
<comment type="caution">
    <text evidence="8">The sequence shown here is derived from an EMBL/GenBank/DDBJ whole genome shotgun (WGS) entry which is preliminary data.</text>
</comment>
<keyword evidence="9" id="KW-1185">Reference proteome</keyword>
<evidence type="ECO:0000256" key="1">
    <source>
        <dbReference type="ARBA" id="ARBA00006247"/>
    </source>
</evidence>